<dbReference type="AlphaFoldDB" id="A0A2I0J3L7"/>
<reference evidence="1 2" key="1">
    <citation type="submission" date="2017-11" db="EMBL/GenBank/DDBJ databases">
        <title>De-novo sequencing of pomegranate (Punica granatum L.) genome.</title>
        <authorList>
            <person name="Akparov Z."/>
            <person name="Amiraslanov A."/>
            <person name="Hajiyeva S."/>
            <person name="Abbasov M."/>
            <person name="Kaur K."/>
            <person name="Hamwieh A."/>
            <person name="Solovyev V."/>
            <person name="Salamov A."/>
            <person name="Braich B."/>
            <person name="Kosarev P."/>
            <person name="Mahmoud A."/>
            <person name="Hajiyev E."/>
            <person name="Babayeva S."/>
            <person name="Izzatullayeva V."/>
            <person name="Mammadov A."/>
            <person name="Mammadov A."/>
            <person name="Sharifova S."/>
            <person name="Ojaghi J."/>
            <person name="Eynullazada K."/>
            <person name="Bayramov B."/>
            <person name="Abdulazimova A."/>
            <person name="Shahmuradov I."/>
        </authorList>
    </citation>
    <scope>NUCLEOTIDE SEQUENCE [LARGE SCALE GENOMIC DNA]</scope>
    <source>
        <strain evidence="2">cv. AG2017</strain>
        <tissue evidence="1">Leaf</tissue>
    </source>
</reference>
<keyword evidence="2" id="KW-1185">Reference proteome</keyword>
<sequence length="215" mass="24428">MPQCTLLGNAYRGWMMSEVVSVQALYANAPVFIVDVTRDDKEDGVLGDRAVEYTAYAAVLGKAQGAGSHEDKRVEQYSGCLLIGDFLQWKKETMKGHELFAIPMQGCREANWPGRRRTSTPRDVHRYIEYACMSWCKHVWICVRRARSLVDSKVTRRDVRPITRVLLGKPLTRDGGSRFKGVNSLKSSEDLWGLVRWQSRLDPFPYSEPLTNLAS</sequence>
<protein>
    <submittedName>
        <fullName evidence="1">Uncharacterized protein</fullName>
    </submittedName>
</protein>
<accession>A0A2I0J3L7</accession>
<dbReference type="Proteomes" id="UP000233551">
    <property type="component" value="Unassembled WGS sequence"/>
</dbReference>
<evidence type="ECO:0000313" key="1">
    <source>
        <dbReference type="EMBL" id="PKI50530.1"/>
    </source>
</evidence>
<evidence type="ECO:0000313" key="2">
    <source>
        <dbReference type="Proteomes" id="UP000233551"/>
    </source>
</evidence>
<organism evidence="1 2">
    <name type="scientific">Punica granatum</name>
    <name type="common">Pomegranate</name>
    <dbReference type="NCBI Taxonomy" id="22663"/>
    <lineage>
        <taxon>Eukaryota</taxon>
        <taxon>Viridiplantae</taxon>
        <taxon>Streptophyta</taxon>
        <taxon>Embryophyta</taxon>
        <taxon>Tracheophyta</taxon>
        <taxon>Spermatophyta</taxon>
        <taxon>Magnoliopsida</taxon>
        <taxon>eudicotyledons</taxon>
        <taxon>Gunneridae</taxon>
        <taxon>Pentapetalae</taxon>
        <taxon>rosids</taxon>
        <taxon>malvids</taxon>
        <taxon>Myrtales</taxon>
        <taxon>Lythraceae</taxon>
        <taxon>Punica</taxon>
    </lineage>
</organism>
<name>A0A2I0J3L7_PUNGR</name>
<proteinExistence type="predicted"/>
<gene>
    <name evidence="1" type="ORF">CRG98_029084</name>
</gene>
<comment type="caution">
    <text evidence="1">The sequence shown here is derived from an EMBL/GenBank/DDBJ whole genome shotgun (WGS) entry which is preliminary data.</text>
</comment>
<dbReference type="EMBL" id="PGOL01002105">
    <property type="protein sequence ID" value="PKI50530.1"/>
    <property type="molecule type" value="Genomic_DNA"/>
</dbReference>